<reference evidence="1" key="1">
    <citation type="journal article" date="2022" name="Genome Biol. Evol.">
        <title>A New Gene Family Diagnostic for Intracellular Biomineralization of Amorphous Ca Carbonates by Cyanobacteria.</title>
        <authorList>
            <person name="Benzerara K."/>
            <person name="Duprat E."/>
            <person name="Bitard-Feildel T."/>
            <person name="Caumes G."/>
            <person name="Cassier-Chauvat C."/>
            <person name="Chauvat F."/>
            <person name="Dezi M."/>
            <person name="Diop S.I."/>
            <person name="Gaschignard G."/>
            <person name="Gorgen S."/>
            <person name="Gugger M."/>
            <person name="Lopez-Garcia P."/>
            <person name="Millet M."/>
            <person name="Skouri-Panet F."/>
            <person name="Moreira D."/>
            <person name="Callebaut I."/>
        </authorList>
    </citation>
    <scope>NUCLEOTIDE SEQUENCE</scope>
    <source>
        <strain evidence="1">G9</strain>
    </source>
</reference>
<organism evidence="1 2">
    <name type="scientific">Candidatus Synechococcus calcipolaris G9</name>
    <dbReference type="NCBI Taxonomy" id="1497997"/>
    <lineage>
        <taxon>Bacteria</taxon>
        <taxon>Bacillati</taxon>
        <taxon>Cyanobacteriota</taxon>
        <taxon>Cyanophyceae</taxon>
        <taxon>Synechococcales</taxon>
        <taxon>Synechococcaceae</taxon>
        <taxon>Synechococcus</taxon>
    </lineage>
</organism>
<comment type="caution">
    <text evidence="1">The sequence shown here is derived from an EMBL/GenBank/DDBJ whole genome shotgun (WGS) entry which is preliminary data.</text>
</comment>
<protein>
    <recommendedName>
        <fullName evidence="3">YbjN domain-containing protein</fullName>
    </recommendedName>
</protein>
<dbReference type="Proteomes" id="UP001154265">
    <property type="component" value="Unassembled WGS sequence"/>
</dbReference>
<dbReference type="RefSeq" id="WP_277865913.1">
    <property type="nucleotide sequence ID" value="NZ_JAKKUT010000002.1"/>
</dbReference>
<evidence type="ECO:0000313" key="2">
    <source>
        <dbReference type="Proteomes" id="UP001154265"/>
    </source>
</evidence>
<proteinExistence type="predicted"/>
<evidence type="ECO:0000313" key="1">
    <source>
        <dbReference type="EMBL" id="MDG2989989.1"/>
    </source>
</evidence>
<name>A0ABT6EWX7_9SYNE</name>
<sequence length="190" mass="21728">MAITLNQISRYLDNHKLNYKVVLSDNQIITGVTGDHLDRFIVIIQLDEDGEFFKIYSPDILPGVKHHRYKEAILQTLLCISWETKMLQWEYDSRDGEVRAIIEFPLEDGTLTERQFFRCLGALVEIVDTTVPRLRELIRLGTTQSSADSAEVAIGERLLLTIQEEAPGLLDLIAQALESRKQRGQFPLET</sequence>
<evidence type="ECO:0008006" key="3">
    <source>
        <dbReference type="Google" id="ProtNLM"/>
    </source>
</evidence>
<accession>A0ABT6EWX7</accession>
<keyword evidence="2" id="KW-1185">Reference proteome</keyword>
<dbReference type="EMBL" id="JAKKUT010000002">
    <property type="protein sequence ID" value="MDG2989989.1"/>
    <property type="molecule type" value="Genomic_DNA"/>
</dbReference>
<gene>
    <name evidence="1" type="ORF">L3556_03430</name>
</gene>
<reference evidence="1" key="2">
    <citation type="submission" date="2022-01" db="EMBL/GenBank/DDBJ databases">
        <authorList>
            <person name="Zivanovic Y."/>
            <person name="Moreira D."/>
            <person name="Lopez-Garcia P."/>
        </authorList>
    </citation>
    <scope>NUCLEOTIDE SEQUENCE</scope>
    <source>
        <strain evidence="1">G9</strain>
    </source>
</reference>